<dbReference type="SUPFAM" id="SSF48264">
    <property type="entry name" value="Cytochrome P450"/>
    <property type="match status" value="1"/>
</dbReference>
<dbReference type="GO" id="GO:0005506">
    <property type="term" value="F:iron ion binding"/>
    <property type="evidence" value="ECO:0007669"/>
    <property type="project" value="InterPro"/>
</dbReference>
<dbReference type="GO" id="GO:0005789">
    <property type="term" value="C:endoplasmic reticulum membrane"/>
    <property type="evidence" value="ECO:0007669"/>
    <property type="project" value="UniProtKB-SubCell"/>
</dbReference>
<dbReference type="Proteomes" id="UP000594260">
    <property type="component" value="Unplaced"/>
</dbReference>
<dbReference type="EnsemblMetazoa" id="XM_022790999">
    <property type="protein sequence ID" value="XP_022646734"/>
    <property type="gene ID" value="LOC111244198"/>
</dbReference>
<evidence type="ECO:0000313" key="15">
    <source>
        <dbReference type="EnsemblMetazoa" id="XP_022646734"/>
    </source>
</evidence>
<evidence type="ECO:0000256" key="4">
    <source>
        <dbReference type="ARBA" id="ARBA00010617"/>
    </source>
</evidence>
<dbReference type="GeneID" id="111244198"/>
<dbReference type="Gene3D" id="1.10.630.10">
    <property type="entry name" value="Cytochrome P450"/>
    <property type="match status" value="1"/>
</dbReference>
<keyword evidence="14" id="KW-0812">Transmembrane</keyword>
<dbReference type="InterPro" id="IPR002401">
    <property type="entry name" value="Cyt_P450_E_grp-I"/>
</dbReference>
<dbReference type="Pfam" id="PF00067">
    <property type="entry name" value="p450"/>
    <property type="match status" value="1"/>
</dbReference>
<dbReference type="PRINTS" id="PR00463">
    <property type="entry name" value="EP450I"/>
</dbReference>
<feature type="transmembrane region" description="Helical" evidence="14">
    <location>
        <begin position="28"/>
        <end position="48"/>
    </location>
</feature>
<evidence type="ECO:0000256" key="5">
    <source>
        <dbReference type="ARBA" id="ARBA00022617"/>
    </source>
</evidence>
<dbReference type="AlphaFoldDB" id="A0A7M7JEK7"/>
<keyword evidence="16" id="KW-1185">Reference proteome</keyword>
<organism evidence="15 16">
    <name type="scientific">Varroa destructor</name>
    <name type="common">Honeybee mite</name>
    <dbReference type="NCBI Taxonomy" id="109461"/>
    <lineage>
        <taxon>Eukaryota</taxon>
        <taxon>Metazoa</taxon>
        <taxon>Ecdysozoa</taxon>
        <taxon>Arthropoda</taxon>
        <taxon>Chelicerata</taxon>
        <taxon>Arachnida</taxon>
        <taxon>Acari</taxon>
        <taxon>Parasitiformes</taxon>
        <taxon>Mesostigmata</taxon>
        <taxon>Gamasina</taxon>
        <taxon>Dermanyssoidea</taxon>
        <taxon>Varroidae</taxon>
        <taxon>Varroa</taxon>
    </lineage>
</organism>
<keyword evidence="7" id="KW-0492">Microsome</keyword>
<evidence type="ECO:0000256" key="6">
    <source>
        <dbReference type="ARBA" id="ARBA00022723"/>
    </source>
</evidence>
<keyword evidence="14" id="KW-1133">Transmembrane helix</keyword>
<dbReference type="InterPro" id="IPR001128">
    <property type="entry name" value="Cyt_P450"/>
</dbReference>
<keyword evidence="10 13" id="KW-0503">Monooxygenase</keyword>
<dbReference type="PANTHER" id="PTHR24302:SF15">
    <property type="entry name" value="FATTY-ACID PEROXYGENASE"/>
    <property type="match status" value="1"/>
</dbReference>
<evidence type="ECO:0000256" key="13">
    <source>
        <dbReference type="RuleBase" id="RU000461"/>
    </source>
</evidence>
<keyword evidence="5 12" id="KW-0349">Heme</keyword>
<name>A0A7M7JEK7_VARDE</name>
<dbReference type="FunFam" id="1.10.630.10:FF:000182">
    <property type="entry name" value="Cytochrome P450 3A4"/>
    <property type="match status" value="1"/>
</dbReference>
<evidence type="ECO:0000256" key="8">
    <source>
        <dbReference type="ARBA" id="ARBA00023002"/>
    </source>
</evidence>
<keyword evidence="9 12" id="KW-0408">Iron</keyword>
<evidence type="ECO:0000313" key="16">
    <source>
        <dbReference type="Proteomes" id="UP000594260"/>
    </source>
</evidence>
<keyword evidence="6 12" id="KW-0479">Metal-binding</keyword>
<dbReference type="PRINTS" id="PR00385">
    <property type="entry name" value="P450"/>
</dbReference>
<evidence type="ECO:0000256" key="11">
    <source>
        <dbReference type="ARBA" id="ARBA00043906"/>
    </source>
</evidence>
<reference evidence="15" key="1">
    <citation type="submission" date="2021-01" db="UniProtKB">
        <authorList>
            <consortium name="EnsemblMetazoa"/>
        </authorList>
    </citation>
    <scope>IDENTIFICATION</scope>
</reference>
<evidence type="ECO:0000256" key="2">
    <source>
        <dbReference type="ARBA" id="ARBA00004174"/>
    </source>
</evidence>
<evidence type="ECO:0000256" key="7">
    <source>
        <dbReference type="ARBA" id="ARBA00022848"/>
    </source>
</evidence>
<keyword evidence="8 13" id="KW-0560">Oxidoreductase</keyword>
<dbReference type="KEGG" id="vde:111244198"/>
<evidence type="ECO:0000256" key="9">
    <source>
        <dbReference type="ARBA" id="ARBA00023004"/>
    </source>
</evidence>
<dbReference type="PANTHER" id="PTHR24302">
    <property type="entry name" value="CYTOCHROME P450 FAMILY 3"/>
    <property type="match status" value="1"/>
</dbReference>
<dbReference type="OMA" id="WKEFRRD"/>
<dbReference type="PROSITE" id="PS00086">
    <property type="entry name" value="CYTOCHROME_P450"/>
    <property type="match status" value="1"/>
</dbReference>
<dbReference type="CDD" id="cd11055">
    <property type="entry name" value="CYP3A-like"/>
    <property type="match status" value="1"/>
</dbReference>
<keyword evidence="7" id="KW-0256">Endoplasmic reticulum</keyword>
<dbReference type="InParanoid" id="A0A7M7JEK7"/>
<evidence type="ECO:0000256" key="14">
    <source>
        <dbReference type="SAM" id="Phobius"/>
    </source>
</evidence>
<dbReference type="GO" id="GO:0016705">
    <property type="term" value="F:oxidoreductase activity, acting on paired donors, with incorporation or reduction of molecular oxygen"/>
    <property type="evidence" value="ECO:0007669"/>
    <property type="project" value="InterPro"/>
</dbReference>
<dbReference type="GO" id="GO:0020037">
    <property type="term" value="F:heme binding"/>
    <property type="evidence" value="ECO:0007669"/>
    <property type="project" value="InterPro"/>
</dbReference>
<feature type="binding site" description="axial binding residue" evidence="12">
    <location>
        <position position="460"/>
    </location>
    <ligand>
        <name>heme</name>
        <dbReference type="ChEBI" id="CHEBI:30413"/>
    </ligand>
    <ligandPart>
        <name>Fe</name>
        <dbReference type="ChEBI" id="CHEBI:18248"/>
    </ligandPart>
</feature>
<evidence type="ECO:0008006" key="17">
    <source>
        <dbReference type="Google" id="ProtNLM"/>
    </source>
</evidence>
<comment type="function">
    <text evidence="11">Cytochromes P450 are a group of heme-thiolate monooxygenases. They oxidize a variety of structurally unrelated compounds, including steroids, fatty acids, and xenobiotics.</text>
</comment>
<evidence type="ECO:0000256" key="1">
    <source>
        <dbReference type="ARBA" id="ARBA00001971"/>
    </source>
</evidence>
<evidence type="ECO:0000256" key="12">
    <source>
        <dbReference type="PIRSR" id="PIRSR602401-1"/>
    </source>
</evidence>
<proteinExistence type="inferred from homology"/>
<comment type="cofactor">
    <cofactor evidence="1 12">
        <name>heme</name>
        <dbReference type="ChEBI" id="CHEBI:30413"/>
    </cofactor>
</comment>
<keyword evidence="14" id="KW-0472">Membrane</keyword>
<comment type="subcellular location">
    <subcellularLocation>
        <location evidence="3">Endoplasmic reticulum membrane</location>
        <topology evidence="3">Peripheral membrane protein</topology>
    </subcellularLocation>
    <subcellularLocation>
        <location evidence="2">Microsome membrane</location>
        <topology evidence="2">Peripheral membrane protein</topology>
    </subcellularLocation>
</comment>
<dbReference type="InterPro" id="IPR036396">
    <property type="entry name" value="Cyt_P450_sf"/>
</dbReference>
<dbReference type="OrthoDB" id="6428965at2759"/>
<protein>
    <recommendedName>
        <fullName evidence="17">Cytochrome P450</fullName>
    </recommendedName>
</protein>
<dbReference type="InterPro" id="IPR050705">
    <property type="entry name" value="Cytochrome_P450_3A"/>
</dbReference>
<dbReference type="RefSeq" id="XP_022646734.1">
    <property type="nucleotide sequence ID" value="XM_022790999.1"/>
</dbReference>
<accession>A0A7M7JEK7</accession>
<dbReference type="InterPro" id="IPR017972">
    <property type="entry name" value="Cyt_P450_CS"/>
</dbReference>
<dbReference type="GO" id="GO:0008395">
    <property type="term" value="F:steroid hydroxylase activity"/>
    <property type="evidence" value="ECO:0007669"/>
    <property type="project" value="TreeGrafter"/>
</dbReference>
<evidence type="ECO:0000256" key="3">
    <source>
        <dbReference type="ARBA" id="ARBA00004406"/>
    </source>
</evidence>
<comment type="similarity">
    <text evidence="4 13">Belongs to the cytochrome P450 family.</text>
</comment>
<sequence>MIMADILCLLEEIPKQDFLELANKYGHLNVFSVWLAIVILIMVGLWVLQRRSDQKILKKFGIPGPEVDSLLFGHYMTIQKKPIEAIRDWTKKYGPVFGFYIGEKPVIALSDAEMVRDLFVKLPNVFNERPPFALQTYPVTSTLLCLPHDHWKTVRSVLTPAFSGAKLKLMMCLMNDSARTTVQVIKERSAEAAPICFFDIGQKLTLDVIARCALATKINCIIDDKDTLLNQVRKFLSNTDTYIYHLAHGLPHLTKVLKALADFTSTHKTMYGLVAHIHEVIKYRKKNRCKADDMLQLMIDAASEDTRIIEDQDVAANAFFFLLAGYETTAITIANACCLMAIHPEEQEKLFEEINEVCSGPEDVTYEQVQKLKRMEAFLLETLRMFPPVISLVSRVGNADVQVGGFHIPKGTQVQASVLEVHMNPKYWPDPERFNPDRFVDTNAATQPQYLPFGIGPKMCIGRRFSLIELKITFVTILRSFRLVRSPQLAEVPHRKALNMSLTPEGGVPLLVETRN</sequence>
<evidence type="ECO:0000256" key="10">
    <source>
        <dbReference type="ARBA" id="ARBA00023033"/>
    </source>
</evidence>